<dbReference type="PROSITE" id="PS50060">
    <property type="entry name" value="MAM_2"/>
    <property type="match status" value="1"/>
</dbReference>
<feature type="domain" description="MAM" evidence="2">
    <location>
        <begin position="191"/>
        <end position="346"/>
    </location>
</feature>
<dbReference type="InterPro" id="IPR006026">
    <property type="entry name" value="Peptidase_Metallo"/>
</dbReference>
<dbReference type="GO" id="GO:0004222">
    <property type="term" value="F:metalloendopeptidase activity"/>
    <property type="evidence" value="ECO:0007669"/>
    <property type="project" value="InterPro"/>
</dbReference>
<dbReference type="Pfam" id="PF01400">
    <property type="entry name" value="Astacin"/>
    <property type="match status" value="1"/>
</dbReference>
<dbReference type="SUPFAM" id="SSF55486">
    <property type="entry name" value="Metalloproteases ('zincins'), catalytic domain"/>
    <property type="match status" value="1"/>
</dbReference>
<dbReference type="GO" id="GO:0008270">
    <property type="term" value="F:zinc ion binding"/>
    <property type="evidence" value="ECO:0007669"/>
    <property type="project" value="InterPro"/>
</dbReference>
<dbReference type="InterPro" id="IPR051560">
    <property type="entry name" value="MAM_domain-containing"/>
</dbReference>
<proteinExistence type="predicted"/>
<dbReference type="Gene3D" id="2.60.120.200">
    <property type="match status" value="1"/>
</dbReference>
<dbReference type="Pfam" id="PF00629">
    <property type="entry name" value="MAM"/>
    <property type="match status" value="1"/>
</dbReference>
<dbReference type="CDD" id="cd06263">
    <property type="entry name" value="MAM"/>
    <property type="match status" value="1"/>
</dbReference>
<dbReference type="PANTHER" id="PTHR23282">
    <property type="entry name" value="APICAL ENDOSOMAL GLYCOPROTEIN PRECURSOR"/>
    <property type="match status" value="1"/>
</dbReference>
<dbReference type="GO" id="GO:0006508">
    <property type="term" value="P:proteolysis"/>
    <property type="evidence" value="ECO:0007669"/>
    <property type="project" value="InterPro"/>
</dbReference>
<evidence type="ECO:0000313" key="3">
    <source>
        <dbReference type="EnsemblMetazoa" id="G6474.15:cds"/>
    </source>
</evidence>
<feature type="signal peptide" evidence="1">
    <location>
        <begin position="1"/>
        <end position="19"/>
    </location>
</feature>
<dbReference type="SMART" id="SM00235">
    <property type="entry name" value="ZnMc"/>
    <property type="match status" value="1"/>
</dbReference>
<dbReference type="PRINTS" id="PR00020">
    <property type="entry name" value="MAMDOMAIN"/>
</dbReference>
<dbReference type="InterPro" id="IPR024079">
    <property type="entry name" value="MetalloPept_cat_dom_sf"/>
</dbReference>
<dbReference type="PANTHER" id="PTHR23282:SF101">
    <property type="entry name" value="MAM DOMAIN-CONTAINING PROTEIN"/>
    <property type="match status" value="1"/>
</dbReference>
<keyword evidence="1" id="KW-0732">Signal</keyword>
<evidence type="ECO:0000313" key="4">
    <source>
        <dbReference type="Proteomes" id="UP000005408"/>
    </source>
</evidence>
<protein>
    <recommendedName>
        <fullName evidence="2">MAM domain-containing protein</fullName>
    </recommendedName>
</protein>
<dbReference type="SMART" id="SM00137">
    <property type="entry name" value="MAM"/>
    <property type="match status" value="1"/>
</dbReference>
<dbReference type="EnsemblMetazoa" id="G6474.15">
    <property type="protein sequence ID" value="G6474.15:cds"/>
    <property type="gene ID" value="G6474"/>
</dbReference>
<dbReference type="Proteomes" id="UP000005408">
    <property type="component" value="Unassembled WGS sequence"/>
</dbReference>
<name>A0A8W8NRV0_MAGGI</name>
<reference evidence="3" key="1">
    <citation type="submission" date="2022-08" db="UniProtKB">
        <authorList>
            <consortium name="EnsemblMetazoa"/>
        </authorList>
    </citation>
    <scope>IDENTIFICATION</scope>
    <source>
        <strain evidence="3">05x7-T-G4-1.051#20</strain>
    </source>
</reference>
<organism evidence="3 4">
    <name type="scientific">Magallana gigas</name>
    <name type="common">Pacific oyster</name>
    <name type="synonym">Crassostrea gigas</name>
    <dbReference type="NCBI Taxonomy" id="29159"/>
    <lineage>
        <taxon>Eukaryota</taxon>
        <taxon>Metazoa</taxon>
        <taxon>Spiralia</taxon>
        <taxon>Lophotrochozoa</taxon>
        <taxon>Mollusca</taxon>
        <taxon>Bivalvia</taxon>
        <taxon>Autobranchia</taxon>
        <taxon>Pteriomorphia</taxon>
        <taxon>Ostreida</taxon>
        <taxon>Ostreoidea</taxon>
        <taxon>Ostreidae</taxon>
        <taxon>Magallana</taxon>
    </lineage>
</organism>
<keyword evidence="4" id="KW-1185">Reference proteome</keyword>
<dbReference type="GO" id="GO:0016020">
    <property type="term" value="C:membrane"/>
    <property type="evidence" value="ECO:0007669"/>
    <property type="project" value="InterPro"/>
</dbReference>
<dbReference type="AlphaFoldDB" id="A0A8W8NRV0"/>
<dbReference type="InterPro" id="IPR013320">
    <property type="entry name" value="ConA-like_dom_sf"/>
</dbReference>
<evidence type="ECO:0000259" key="2">
    <source>
        <dbReference type="PROSITE" id="PS50060"/>
    </source>
</evidence>
<sequence length="346" mass="38692">MLSTTNIVLCFAVVLGVSAVPGQLRNIITDSSRLWANGKVPVAFDVSLDGSMKEKVLAAMQEISFSTHANGMPCVQFVPRTQEKDYVVFTSVVYGSGDSLPGRLGGVQYVHLYRDAAKADIMQLIMYLLGFFFPYAWAIDPSKPTLTPKYESVSIPYKVSLSKYDILNIQREYKCGIDNGNKIDLLDGTVSYCNFEFDLCEWTQLTDDDFDFQRMKGPSPRSNVTGPMADYSSGTGYYVYAGAQGEHNEDARVISPVLNAGEYCLRFYYFLYGQDIHKFRVNTRVGDRDTVLDSLEGNQGGSWHTYSKDITMNTKFQIFLEAIIGGTDNGDMAFDDVYIFRGRCIA</sequence>
<accession>A0A8W8NRV0</accession>
<feature type="chain" id="PRO_5036491434" description="MAM domain-containing protein" evidence="1">
    <location>
        <begin position="20"/>
        <end position="346"/>
    </location>
</feature>
<dbReference type="InterPro" id="IPR000998">
    <property type="entry name" value="MAM_dom"/>
</dbReference>
<dbReference type="Gene3D" id="3.40.390.10">
    <property type="entry name" value="Collagenase (Catalytic Domain)"/>
    <property type="match status" value="1"/>
</dbReference>
<evidence type="ECO:0000256" key="1">
    <source>
        <dbReference type="SAM" id="SignalP"/>
    </source>
</evidence>
<dbReference type="SUPFAM" id="SSF49899">
    <property type="entry name" value="Concanavalin A-like lectins/glucanases"/>
    <property type="match status" value="1"/>
</dbReference>
<dbReference type="InterPro" id="IPR001506">
    <property type="entry name" value="Peptidase_M12A"/>
</dbReference>